<dbReference type="PROSITE" id="PS52029">
    <property type="entry name" value="LD_TPASE"/>
    <property type="match status" value="1"/>
</dbReference>
<feature type="active site" description="Nucleophile" evidence="6">
    <location>
        <position position="463"/>
    </location>
</feature>
<organism evidence="10 11">
    <name type="scientific">Eubacterium album</name>
    <dbReference type="NCBI Taxonomy" id="2978477"/>
    <lineage>
        <taxon>Bacteria</taxon>
        <taxon>Bacillati</taxon>
        <taxon>Bacillota</taxon>
        <taxon>Clostridia</taxon>
        <taxon>Eubacteriales</taxon>
        <taxon>Eubacteriaceae</taxon>
        <taxon>Eubacterium</taxon>
    </lineage>
</organism>
<feature type="active site" description="Proton donor/acceptor" evidence="6">
    <location>
        <position position="442"/>
    </location>
</feature>
<dbReference type="InterPro" id="IPR050979">
    <property type="entry name" value="LD-transpeptidase"/>
</dbReference>
<dbReference type="InterPro" id="IPR038054">
    <property type="entry name" value="LD_TPept-like_central_sf"/>
</dbReference>
<evidence type="ECO:0000256" key="5">
    <source>
        <dbReference type="ARBA" id="ARBA00023316"/>
    </source>
</evidence>
<dbReference type="EMBL" id="JAODBU010000003">
    <property type="protein sequence ID" value="MCT7398260.1"/>
    <property type="molecule type" value="Genomic_DNA"/>
</dbReference>
<keyword evidence="8" id="KW-0472">Membrane</keyword>
<dbReference type="Proteomes" id="UP001431199">
    <property type="component" value="Unassembled WGS sequence"/>
</dbReference>
<dbReference type="Pfam" id="PF12229">
    <property type="entry name" value="PG_binding_4"/>
    <property type="match status" value="2"/>
</dbReference>
<reference evidence="10" key="1">
    <citation type="submission" date="2022-09" db="EMBL/GenBank/DDBJ databases">
        <title>Eubacterium sp. LFL-14 isolated from human feces.</title>
        <authorList>
            <person name="Liu F."/>
        </authorList>
    </citation>
    <scope>NUCLEOTIDE SEQUENCE</scope>
    <source>
        <strain evidence="10">LFL-14</strain>
    </source>
</reference>
<evidence type="ECO:0000259" key="9">
    <source>
        <dbReference type="PROSITE" id="PS52029"/>
    </source>
</evidence>
<evidence type="ECO:0000313" key="10">
    <source>
        <dbReference type="EMBL" id="MCT7398260.1"/>
    </source>
</evidence>
<name>A0ABT2LY97_9FIRM</name>
<feature type="compositionally biased region" description="Basic and acidic residues" evidence="7">
    <location>
        <begin position="1"/>
        <end position="10"/>
    </location>
</feature>
<proteinExistence type="predicted"/>
<dbReference type="PANTHER" id="PTHR30582:SF33">
    <property type="entry name" value="EXPORTED PROTEIN"/>
    <property type="match status" value="1"/>
</dbReference>
<dbReference type="Pfam" id="PF03734">
    <property type="entry name" value="YkuD"/>
    <property type="match status" value="1"/>
</dbReference>
<feature type="transmembrane region" description="Helical" evidence="8">
    <location>
        <begin position="36"/>
        <end position="56"/>
    </location>
</feature>
<keyword evidence="4 6" id="KW-0573">Peptidoglycan synthesis</keyword>
<evidence type="ECO:0000256" key="4">
    <source>
        <dbReference type="ARBA" id="ARBA00022984"/>
    </source>
</evidence>
<evidence type="ECO:0000256" key="2">
    <source>
        <dbReference type="ARBA" id="ARBA00022679"/>
    </source>
</evidence>
<feature type="region of interest" description="Disordered" evidence="7">
    <location>
        <begin position="1"/>
        <end position="28"/>
    </location>
</feature>
<protein>
    <submittedName>
        <fullName evidence="10">L,D-transpeptidase/peptidoglycan binding protein</fullName>
    </submittedName>
</protein>
<dbReference type="InterPro" id="IPR038063">
    <property type="entry name" value="Transpep_catalytic_dom"/>
</dbReference>
<keyword evidence="5 6" id="KW-0961">Cell wall biogenesis/degradation</keyword>
<evidence type="ECO:0000256" key="7">
    <source>
        <dbReference type="SAM" id="MobiDB-lite"/>
    </source>
</evidence>
<dbReference type="RefSeq" id="WP_260978428.1">
    <property type="nucleotide sequence ID" value="NZ_JAODBU010000003.1"/>
</dbReference>
<dbReference type="CDD" id="cd16913">
    <property type="entry name" value="YkuD_like"/>
    <property type="match status" value="1"/>
</dbReference>
<sequence>MENNKKDRYESVSGKGYKSKKPVKKRKRNKPVFSNLKKYIGIVIGIVCIALVAIYVNGTVYYTTHFYKGTHINGIDVSKLTADEVENAIKDYELTITERGKEKSATYIETLAGKDIDMKVVSRESLDNLVKEQNQFVWFTATGTNHEEKQMIEYDSDKLAEFVNNLKGLDSKYADKPTNASISDYNNGYTIVEAKQGNFLNKKKTIECLENTISSLKEKVDLDKEGCYRVPNIASDSEQLTTVLDQLNKYTGTTITYNFGDTQEVVDGSVISGWLVVDGNNVSLSKEKVDEFVDSIRKKYDTIFSNREFKTTYGKTVKVNGGDYGWWLNTAKESEGLMQQIENGESGERKPVYYQEAASHDKKDYGDSYVEINLTSQHLFVYKDGQKVLDTDFVSGNVSTNHGTHTGTYGITYKERYSVLVGETYESTVSYWMPFDEDIGMHDAIWKSQFGSNFYKTDGSHGCINLPYLTAKKIYEYVEKGTPVIVYELPGTESGSVTYQNSSEIAQAAIEAIDAIGTVTKNSGDTIKDARYMYNKINSDAKKYVTNYDKLQAAEKKFKEYSN</sequence>
<feature type="compositionally biased region" description="Basic residues" evidence="7">
    <location>
        <begin position="17"/>
        <end position="28"/>
    </location>
</feature>
<dbReference type="InterPro" id="IPR005490">
    <property type="entry name" value="LD_TPept_cat_dom"/>
</dbReference>
<evidence type="ECO:0000313" key="11">
    <source>
        <dbReference type="Proteomes" id="UP001431199"/>
    </source>
</evidence>
<dbReference type="SUPFAM" id="SSF141523">
    <property type="entry name" value="L,D-transpeptidase catalytic domain-like"/>
    <property type="match status" value="1"/>
</dbReference>
<evidence type="ECO:0000256" key="1">
    <source>
        <dbReference type="ARBA" id="ARBA00004752"/>
    </source>
</evidence>
<keyword evidence="11" id="KW-1185">Reference proteome</keyword>
<keyword evidence="3 6" id="KW-0133">Cell shape</keyword>
<dbReference type="PANTHER" id="PTHR30582">
    <property type="entry name" value="L,D-TRANSPEPTIDASE"/>
    <property type="match status" value="1"/>
</dbReference>
<evidence type="ECO:0000256" key="8">
    <source>
        <dbReference type="SAM" id="Phobius"/>
    </source>
</evidence>
<keyword evidence="8" id="KW-0812">Transmembrane</keyword>
<dbReference type="Gene3D" id="3.10.20.800">
    <property type="match status" value="1"/>
</dbReference>
<accession>A0ABT2LY97</accession>
<dbReference type="SUPFAM" id="SSF143985">
    <property type="entry name" value="L,D-transpeptidase pre-catalytic domain-like"/>
    <property type="match status" value="1"/>
</dbReference>
<comment type="pathway">
    <text evidence="1 6">Cell wall biogenesis; peptidoglycan biosynthesis.</text>
</comment>
<comment type="caution">
    <text evidence="10">The sequence shown here is derived from an EMBL/GenBank/DDBJ whole genome shotgun (WGS) entry which is preliminary data.</text>
</comment>
<dbReference type="Gene3D" id="2.40.440.10">
    <property type="entry name" value="L,D-transpeptidase catalytic domain-like"/>
    <property type="match status" value="1"/>
</dbReference>
<evidence type="ECO:0000256" key="3">
    <source>
        <dbReference type="ARBA" id="ARBA00022960"/>
    </source>
</evidence>
<keyword evidence="8" id="KW-1133">Transmembrane helix</keyword>
<feature type="domain" description="L,D-TPase catalytic" evidence="9">
    <location>
        <begin position="368"/>
        <end position="487"/>
    </location>
</feature>
<keyword evidence="2" id="KW-0808">Transferase</keyword>
<dbReference type="InterPro" id="IPR022029">
    <property type="entry name" value="YoaR-like_PG-bd"/>
</dbReference>
<evidence type="ECO:0000256" key="6">
    <source>
        <dbReference type="PROSITE-ProRule" id="PRU01373"/>
    </source>
</evidence>
<gene>
    <name evidence="10" type="ORF">N5B56_04045</name>
</gene>